<reference evidence="2 3" key="1">
    <citation type="submission" date="2022-05" db="EMBL/GenBank/DDBJ databases">
        <authorList>
            <consortium name="Genoscope - CEA"/>
            <person name="William W."/>
        </authorList>
    </citation>
    <scope>NUCLEOTIDE SEQUENCE [LARGE SCALE GENOMIC DNA]</scope>
</reference>
<gene>
    <name evidence="2" type="ORF">PMEA_00031845</name>
</gene>
<protein>
    <submittedName>
        <fullName evidence="2">Uncharacterized protein</fullName>
    </submittedName>
</protein>
<keyword evidence="3" id="KW-1185">Reference proteome</keyword>
<sequence length="79" mass="9046">MAAHGSVSSRLSQRSLQGRNPTALKTDELRFWLKCRGNPAKGLKTKAQLSKSFSTFHFEEFLNMLRVVVIKMLWIPIKI</sequence>
<name>A0AAU9XVP5_9CNID</name>
<accession>A0AAU9XVP5</accession>
<proteinExistence type="predicted"/>
<organism evidence="2 3">
    <name type="scientific">Pocillopora meandrina</name>
    <dbReference type="NCBI Taxonomy" id="46732"/>
    <lineage>
        <taxon>Eukaryota</taxon>
        <taxon>Metazoa</taxon>
        <taxon>Cnidaria</taxon>
        <taxon>Anthozoa</taxon>
        <taxon>Hexacorallia</taxon>
        <taxon>Scleractinia</taxon>
        <taxon>Astrocoeniina</taxon>
        <taxon>Pocilloporidae</taxon>
        <taxon>Pocillopora</taxon>
    </lineage>
</organism>
<evidence type="ECO:0000313" key="2">
    <source>
        <dbReference type="EMBL" id="CAH3159157.1"/>
    </source>
</evidence>
<feature type="compositionally biased region" description="Low complexity" evidence="1">
    <location>
        <begin position="1"/>
        <end position="18"/>
    </location>
</feature>
<dbReference type="AlphaFoldDB" id="A0AAU9XVP5"/>
<dbReference type="EMBL" id="CALNXJ010000070">
    <property type="protein sequence ID" value="CAH3159157.1"/>
    <property type="molecule type" value="Genomic_DNA"/>
</dbReference>
<evidence type="ECO:0000313" key="3">
    <source>
        <dbReference type="Proteomes" id="UP001159428"/>
    </source>
</evidence>
<comment type="caution">
    <text evidence="2">The sequence shown here is derived from an EMBL/GenBank/DDBJ whole genome shotgun (WGS) entry which is preliminary data.</text>
</comment>
<feature type="region of interest" description="Disordered" evidence="1">
    <location>
        <begin position="1"/>
        <end position="22"/>
    </location>
</feature>
<evidence type="ECO:0000256" key="1">
    <source>
        <dbReference type="SAM" id="MobiDB-lite"/>
    </source>
</evidence>
<dbReference type="Proteomes" id="UP001159428">
    <property type="component" value="Unassembled WGS sequence"/>
</dbReference>